<dbReference type="Proteomes" id="UP000509448">
    <property type="component" value="Chromosome"/>
</dbReference>
<name>A0A4P2VCD7_9ARCH</name>
<protein>
    <submittedName>
        <fullName evidence="1">Uncharacterized protein</fullName>
    </submittedName>
</protein>
<organism evidence="1 2">
    <name type="scientific">Conexivisphaera calida</name>
    <dbReference type="NCBI Taxonomy" id="1874277"/>
    <lineage>
        <taxon>Archaea</taxon>
        <taxon>Nitrososphaerota</taxon>
        <taxon>Conexivisphaeria</taxon>
        <taxon>Conexivisphaerales</taxon>
        <taxon>Conexivisphaeraceae</taxon>
        <taxon>Conexivisphaera</taxon>
    </lineage>
</organism>
<evidence type="ECO:0000313" key="1">
    <source>
        <dbReference type="EMBL" id="BBE41817.1"/>
    </source>
</evidence>
<dbReference type="KEGG" id="ccai:NAS2_0427"/>
<reference evidence="1 2" key="1">
    <citation type="journal article" date="2019" name="ISME J.">
        <title>Isolation and characterization of a thermophilic sulfur- and iron-reducing thaumarchaeote from a terrestrial acidic hot spring.</title>
        <authorList>
            <person name="Kato S."/>
            <person name="Itoh T."/>
            <person name="Yuki M."/>
            <person name="Nagamori M."/>
            <person name="Ohnishi M."/>
            <person name="Uematsu K."/>
            <person name="Suzuki K."/>
            <person name="Takashina T."/>
            <person name="Ohkuma M."/>
        </authorList>
    </citation>
    <scope>NUCLEOTIDE SEQUENCE [LARGE SCALE GENOMIC DNA]</scope>
    <source>
        <strain evidence="1 2">NAS-02</strain>
    </source>
</reference>
<dbReference type="EMBL" id="AP018732">
    <property type="protein sequence ID" value="BBE41817.1"/>
    <property type="molecule type" value="Genomic_DNA"/>
</dbReference>
<keyword evidence="2" id="KW-1185">Reference proteome</keyword>
<proteinExistence type="predicted"/>
<evidence type="ECO:0000313" key="2">
    <source>
        <dbReference type="Proteomes" id="UP000509448"/>
    </source>
</evidence>
<sequence>MKMSALEGLARRAAHGHGGSSIAIIGCASEETPAEWCPIDVAVFPEDEGQEIWRGGKSIVRVIHTRAPPIEEVPSMLIVDDPSMEAAALKVTWRNRAAELARGTARRLIIDGAESAARGIEALGTPAAGYYAMKSYALTVAAAVAAAGRIPRPAHVVRQARALDVMPHAPPGELSHVRRTVETVRRILYSELDQEVEGYVFRRKAEALVESGLLLDALVLAFHEISRRIGDDLALAHLRMDVDQEALRKFLPRIAEEESMIWRSIYAADRSTDR</sequence>
<accession>A0A4P2VCD7</accession>
<dbReference type="AlphaFoldDB" id="A0A4P2VCD7"/>
<gene>
    <name evidence="1" type="ORF">NAS2_0427</name>
</gene>
<dbReference type="PROSITE" id="PS51257">
    <property type="entry name" value="PROKAR_LIPOPROTEIN"/>
    <property type="match status" value="1"/>
</dbReference>